<organism evidence="3 4">
    <name type="scientific">Daucus carota subsp. sativus</name>
    <name type="common">Carrot</name>
    <dbReference type="NCBI Taxonomy" id="79200"/>
    <lineage>
        <taxon>Eukaryota</taxon>
        <taxon>Viridiplantae</taxon>
        <taxon>Streptophyta</taxon>
        <taxon>Embryophyta</taxon>
        <taxon>Tracheophyta</taxon>
        <taxon>Spermatophyta</taxon>
        <taxon>Magnoliopsida</taxon>
        <taxon>eudicotyledons</taxon>
        <taxon>Gunneridae</taxon>
        <taxon>Pentapetalae</taxon>
        <taxon>asterids</taxon>
        <taxon>campanulids</taxon>
        <taxon>Apiales</taxon>
        <taxon>Apiaceae</taxon>
        <taxon>Apioideae</taxon>
        <taxon>Scandiceae</taxon>
        <taxon>Daucinae</taxon>
        <taxon>Daucus</taxon>
        <taxon>Daucus sect. Daucus</taxon>
    </lineage>
</organism>
<proteinExistence type="predicted"/>
<name>A0AAF0XBR0_DAUCS</name>
<dbReference type="PANTHER" id="PTHR34947:SF3">
    <property type="entry name" value="TRANSMEMBRANE PROTEIN"/>
    <property type="match status" value="1"/>
</dbReference>
<evidence type="ECO:0000256" key="2">
    <source>
        <dbReference type="SAM" id="Phobius"/>
    </source>
</evidence>
<keyword evidence="2" id="KW-0812">Transmembrane</keyword>
<gene>
    <name evidence="3" type="ORF">DCAR_0623550</name>
</gene>
<protein>
    <submittedName>
        <fullName evidence="3">Uncharacterized protein</fullName>
    </submittedName>
</protein>
<dbReference type="Proteomes" id="UP000077755">
    <property type="component" value="Chromosome 6"/>
</dbReference>
<keyword evidence="2" id="KW-1133">Transmembrane helix</keyword>
<sequence>MNCNNSLKYKDHDQLITITRNSLKKATKLLLSVSVFSLLLSYSSSLYPIFIHSFKSNSLFPHNFLVLFTHILDKNFTFLICNGILVFLAKTSGLLRSRSGIDHRRRIKSIDTVSIQMHHPATGTSLEELENYHNQEVADVAEYSYVSPDSSLKDVPAAAGWGSSSTNHDEDLFSEEGKNVKGGERGEAKEGEVEETGFLSTELGRGAEEDHTDYPFTNDENTEIDLGGSFFSFKKEDADENCQLESSGLVSTEELNKKFDEFIRKMKERLATEEAGQKLIMV</sequence>
<reference evidence="3" key="1">
    <citation type="journal article" date="2016" name="Nat. Genet.">
        <title>A high-quality carrot genome assembly provides new insights into carotenoid accumulation and asterid genome evolution.</title>
        <authorList>
            <person name="Iorizzo M."/>
            <person name="Ellison S."/>
            <person name="Senalik D."/>
            <person name="Zeng P."/>
            <person name="Satapoomin P."/>
            <person name="Huang J."/>
            <person name="Bowman M."/>
            <person name="Iovene M."/>
            <person name="Sanseverino W."/>
            <person name="Cavagnaro P."/>
            <person name="Yildiz M."/>
            <person name="Macko-Podgorni A."/>
            <person name="Moranska E."/>
            <person name="Grzebelus E."/>
            <person name="Grzebelus D."/>
            <person name="Ashrafi H."/>
            <person name="Zheng Z."/>
            <person name="Cheng S."/>
            <person name="Spooner D."/>
            <person name="Van Deynze A."/>
            <person name="Simon P."/>
        </authorList>
    </citation>
    <scope>NUCLEOTIDE SEQUENCE</scope>
    <source>
        <tissue evidence="3">Leaf</tissue>
    </source>
</reference>
<reference evidence="3" key="2">
    <citation type="submission" date="2022-03" db="EMBL/GenBank/DDBJ databases">
        <title>Draft title - Genomic analysis of global carrot germplasm unveils the trajectory of domestication and the origin of high carotenoid orange carrot.</title>
        <authorList>
            <person name="Iorizzo M."/>
            <person name="Ellison S."/>
            <person name="Senalik D."/>
            <person name="Macko-Podgorni A."/>
            <person name="Grzebelus D."/>
            <person name="Bostan H."/>
            <person name="Rolling W."/>
            <person name="Curaba J."/>
            <person name="Simon P."/>
        </authorList>
    </citation>
    <scope>NUCLEOTIDE SEQUENCE</scope>
    <source>
        <tissue evidence="3">Leaf</tissue>
    </source>
</reference>
<keyword evidence="2" id="KW-0472">Membrane</keyword>
<dbReference type="PANTHER" id="PTHR34947">
    <property type="entry name" value="TRANSMEMBRANE PROTEIN"/>
    <property type="match status" value="1"/>
</dbReference>
<dbReference type="AlphaFoldDB" id="A0AAF0XBR0"/>
<evidence type="ECO:0000256" key="1">
    <source>
        <dbReference type="SAM" id="MobiDB-lite"/>
    </source>
</evidence>
<accession>A0AAF0XBR0</accession>
<keyword evidence="4" id="KW-1185">Reference proteome</keyword>
<feature type="compositionally biased region" description="Basic and acidic residues" evidence="1">
    <location>
        <begin position="167"/>
        <end position="191"/>
    </location>
</feature>
<evidence type="ECO:0000313" key="4">
    <source>
        <dbReference type="Proteomes" id="UP000077755"/>
    </source>
</evidence>
<evidence type="ECO:0000313" key="3">
    <source>
        <dbReference type="EMBL" id="WOH04142.1"/>
    </source>
</evidence>
<dbReference type="EMBL" id="CP093348">
    <property type="protein sequence ID" value="WOH04142.1"/>
    <property type="molecule type" value="Genomic_DNA"/>
</dbReference>
<feature type="transmembrane region" description="Helical" evidence="2">
    <location>
        <begin position="76"/>
        <end position="95"/>
    </location>
</feature>
<feature type="transmembrane region" description="Helical" evidence="2">
    <location>
        <begin position="29"/>
        <end position="50"/>
    </location>
</feature>
<feature type="region of interest" description="Disordered" evidence="1">
    <location>
        <begin position="156"/>
        <end position="221"/>
    </location>
</feature>